<evidence type="ECO:0000256" key="1">
    <source>
        <dbReference type="ARBA" id="ARBA00022723"/>
    </source>
</evidence>
<protein>
    <submittedName>
        <fullName evidence="3">Heavy-metal-associated domain-containing protein</fullName>
    </submittedName>
</protein>
<dbReference type="EMBL" id="SDKM01000043">
    <property type="protein sequence ID" value="RYP82704.1"/>
    <property type="molecule type" value="Genomic_DNA"/>
</dbReference>
<dbReference type="Gene3D" id="3.30.70.100">
    <property type="match status" value="1"/>
</dbReference>
<keyword evidence="1" id="KW-0479">Metal-binding</keyword>
<dbReference type="PROSITE" id="PS01047">
    <property type="entry name" value="HMA_1"/>
    <property type="match status" value="1"/>
</dbReference>
<gene>
    <name evidence="3" type="ORF">EKO23_21220</name>
</gene>
<evidence type="ECO:0000313" key="4">
    <source>
        <dbReference type="Proteomes" id="UP000295198"/>
    </source>
</evidence>
<dbReference type="OrthoDB" id="9813965at2"/>
<evidence type="ECO:0000259" key="2">
    <source>
        <dbReference type="PROSITE" id="PS50846"/>
    </source>
</evidence>
<dbReference type="AlphaFoldDB" id="A0A4Q4Z6W4"/>
<sequence>MTTTTTTETTADFRVAGMTCGHCVRAVTTEIGAIPGVEAVAVDLAAGRVQVTSTHPLDEADLAAAVHEAGYDLA</sequence>
<reference evidence="3 4" key="1">
    <citation type="submission" date="2019-01" db="EMBL/GenBank/DDBJ databases">
        <title>Nocardioides guangzhouensis sp. nov., an actinobacterium isolated from soil.</title>
        <authorList>
            <person name="Fu Y."/>
            <person name="Cai Y."/>
            <person name="Lin Z."/>
            <person name="Chen P."/>
        </authorList>
    </citation>
    <scope>NUCLEOTIDE SEQUENCE [LARGE SCALE GENOMIC DNA]</scope>
    <source>
        <strain evidence="3 4">130</strain>
    </source>
</reference>
<dbReference type="CDD" id="cd00371">
    <property type="entry name" value="HMA"/>
    <property type="match status" value="1"/>
</dbReference>
<comment type="caution">
    <text evidence="3">The sequence shown here is derived from an EMBL/GenBank/DDBJ whole genome shotgun (WGS) entry which is preliminary data.</text>
</comment>
<organism evidence="3 4">
    <name type="scientific">Nocardioides guangzhouensis</name>
    <dbReference type="NCBI Taxonomy" id="2497878"/>
    <lineage>
        <taxon>Bacteria</taxon>
        <taxon>Bacillati</taxon>
        <taxon>Actinomycetota</taxon>
        <taxon>Actinomycetes</taxon>
        <taxon>Propionibacteriales</taxon>
        <taxon>Nocardioidaceae</taxon>
        <taxon>Nocardioides</taxon>
    </lineage>
</organism>
<dbReference type="GO" id="GO:0046872">
    <property type="term" value="F:metal ion binding"/>
    <property type="evidence" value="ECO:0007669"/>
    <property type="project" value="UniProtKB-KW"/>
</dbReference>
<dbReference type="Proteomes" id="UP000295198">
    <property type="component" value="Unassembled WGS sequence"/>
</dbReference>
<dbReference type="RefSeq" id="WP_134720465.1">
    <property type="nucleotide sequence ID" value="NZ_SDKM01000043.1"/>
</dbReference>
<proteinExistence type="predicted"/>
<accession>A0A4Q4Z6W4</accession>
<dbReference type="InterPro" id="IPR006121">
    <property type="entry name" value="HMA_dom"/>
</dbReference>
<evidence type="ECO:0000313" key="3">
    <source>
        <dbReference type="EMBL" id="RYP82704.1"/>
    </source>
</evidence>
<dbReference type="PROSITE" id="PS50846">
    <property type="entry name" value="HMA_2"/>
    <property type="match status" value="1"/>
</dbReference>
<keyword evidence="4" id="KW-1185">Reference proteome</keyword>
<dbReference type="InterPro" id="IPR017969">
    <property type="entry name" value="Heavy-metal-associated_CS"/>
</dbReference>
<feature type="domain" description="HMA" evidence="2">
    <location>
        <begin position="9"/>
        <end position="74"/>
    </location>
</feature>
<dbReference type="InterPro" id="IPR036163">
    <property type="entry name" value="HMA_dom_sf"/>
</dbReference>
<name>A0A4Q4Z6W4_9ACTN</name>
<dbReference type="Pfam" id="PF00403">
    <property type="entry name" value="HMA"/>
    <property type="match status" value="1"/>
</dbReference>
<dbReference type="SUPFAM" id="SSF55008">
    <property type="entry name" value="HMA, heavy metal-associated domain"/>
    <property type="match status" value="1"/>
</dbReference>